<feature type="region of interest" description="Disordered" evidence="1">
    <location>
        <begin position="93"/>
        <end position="114"/>
    </location>
</feature>
<name>A0AAV4J2Y0_9GAST</name>
<evidence type="ECO:0000313" key="2">
    <source>
        <dbReference type="EMBL" id="GFS15051.1"/>
    </source>
</evidence>
<dbReference type="Proteomes" id="UP000762676">
    <property type="component" value="Unassembled WGS sequence"/>
</dbReference>
<comment type="caution">
    <text evidence="2">The sequence shown here is derived from an EMBL/GenBank/DDBJ whole genome shotgun (WGS) entry which is preliminary data.</text>
</comment>
<reference evidence="2 3" key="1">
    <citation type="journal article" date="2021" name="Elife">
        <title>Chloroplast acquisition without the gene transfer in kleptoplastic sea slugs, Plakobranchus ocellatus.</title>
        <authorList>
            <person name="Maeda T."/>
            <person name="Takahashi S."/>
            <person name="Yoshida T."/>
            <person name="Shimamura S."/>
            <person name="Takaki Y."/>
            <person name="Nagai Y."/>
            <person name="Toyoda A."/>
            <person name="Suzuki Y."/>
            <person name="Arimoto A."/>
            <person name="Ishii H."/>
            <person name="Satoh N."/>
            <person name="Nishiyama T."/>
            <person name="Hasebe M."/>
            <person name="Maruyama T."/>
            <person name="Minagawa J."/>
            <person name="Obokata J."/>
            <person name="Shigenobu S."/>
        </authorList>
    </citation>
    <scope>NUCLEOTIDE SEQUENCE [LARGE SCALE GENOMIC DNA]</scope>
</reference>
<feature type="compositionally biased region" description="Low complexity" evidence="1">
    <location>
        <begin position="93"/>
        <end position="103"/>
    </location>
</feature>
<gene>
    <name evidence="2" type="ORF">ElyMa_003177600</name>
</gene>
<evidence type="ECO:0000256" key="1">
    <source>
        <dbReference type="SAM" id="MobiDB-lite"/>
    </source>
</evidence>
<accession>A0AAV4J2Y0</accession>
<keyword evidence="3" id="KW-1185">Reference proteome</keyword>
<evidence type="ECO:0000313" key="3">
    <source>
        <dbReference type="Proteomes" id="UP000762676"/>
    </source>
</evidence>
<dbReference type="EMBL" id="BMAT01006563">
    <property type="protein sequence ID" value="GFS15051.1"/>
    <property type="molecule type" value="Genomic_DNA"/>
</dbReference>
<protein>
    <submittedName>
        <fullName evidence="2">Uncharacterized protein</fullName>
    </submittedName>
</protein>
<dbReference type="AlphaFoldDB" id="A0AAV4J2Y0"/>
<sequence length="145" mass="16420">MLSDRTIKPTKWSVKWHPSLLVSGRRYNTNNRAGTCRKRMPCACAVLIIQTLGLPAPDPTAILWPGTVQVYHVRFANIIFLKGAHVVRLPGINNNNDNNTDENSPQRDITPPRFSRGYENVVPLFRAKGARMTYLALRCAPYLFE</sequence>
<organism evidence="2 3">
    <name type="scientific">Elysia marginata</name>
    <dbReference type="NCBI Taxonomy" id="1093978"/>
    <lineage>
        <taxon>Eukaryota</taxon>
        <taxon>Metazoa</taxon>
        <taxon>Spiralia</taxon>
        <taxon>Lophotrochozoa</taxon>
        <taxon>Mollusca</taxon>
        <taxon>Gastropoda</taxon>
        <taxon>Heterobranchia</taxon>
        <taxon>Euthyneura</taxon>
        <taxon>Panpulmonata</taxon>
        <taxon>Sacoglossa</taxon>
        <taxon>Placobranchoidea</taxon>
        <taxon>Plakobranchidae</taxon>
        <taxon>Elysia</taxon>
    </lineage>
</organism>
<proteinExistence type="predicted"/>